<dbReference type="Gene3D" id="2.60.120.620">
    <property type="entry name" value="q2cbj1_9rhob like domain"/>
    <property type="match status" value="1"/>
</dbReference>
<dbReference type="InterPro" id="IPR008775">
    <property type="entry name" value="Phytyl_CoA_dOase-like"/>
</dbReference>
<dbReference type="RefSeq" id="WP_379515927.1">
    <property type="nucleotide sequence ID" value="NZ_JBHSPA010000025.1"/>
</dbReference>
<gene>
    <name evidence="2" type="ORF">ACFPZ3_21310</name>
</gene>
<dbReference type="EMBL" id="JBHSPA010000025">
    <property type="protein sequence ID" value="MFC5826413.1"/>
    <property type="molecule type" value="Genomic_DNA"/>
</dbReference>
<accession>A0ABW1CPI5</accession>
<feature type="compositionally biased region" description="Basic and acidic residues" evidence="1">
    <location>
        <begin position="220"/>
        <end position="229"/>
    </location>
</feature>
<dbReference type="GO" id="GO:0051213">
    <property type="term" value="F:dioxygenase activity"/>
    <property type="evidence" value="ECO:0007669"/>
    <property type="project" value="UniProtKB-KW"/>
</dbReference>
<protein>
    <submittedName>
        <fullName evidence="2">Phytanoyl-CoA dioxygenase family protein</fullName>
    </submittedName>
</protein>
<dbReference type="SUPFAM" id="SSF51197">
    <property type="entry name" value="Clavaminate synthase-like"/>
    <property type="match status" value="1"/>
</dbReference>
<dbReference type="Proteomes" id="UP001596058">
    <property type="component" value="Unassembled WGS sequence"/>
</dbReference>
<name>A0ABW1CPI5_9ACTN</name>
<evidence type="ECO:0000313" key="2">
    <source>
        <dbReference type="EMBL" id="MFC5826413.1"/>
    </source>
</evidence>
<keyword evidence="3" id="KW-1185">Reference proteome</keyword>
<organism evidence="2 3">
    <name type="scientific">Nonomuraea insulae</name>
    <dbReference type="NCBI Taxonomy" id="1616787"/>
    <lineage>
        <taxon>Bacteria</taxon>
        <taxon>Bacillati</taxon>
        <taxon>Actinomycetota</taxon>
        <taxon>Actinomycetes</taxon>
        <taxon>Streptosporangiales</taxon>
        <taxon>Streptosporangiaceae</taxon>
        <taxon>Nonomuraea</taxon>
    </lineage>
</organism>
<feature type="region of interest" description="Disordered" evidence="1">
    <location>
        <begin position="220"/>
        <end position="246"/>
    </location>
</feature>
<proteinExistence type="predicted"/>
<comment type="caution">
    <text evidence="2">The sequence shown here is derived from an EMBL/GenBank/DDBJ whole genome shotgun (WGS) entry which is preliminary data.</text>
</comment>
<keyword evidence="2" id="KW-0223">Dioxygenase</keyword>
<reference evidence="3" key="1">
    <citation type="journal article" date="2019" name="Int. J. Syst. Evol. Microbiol.">
        <title>The Global Catalogue of Microorganisms (GCM) 10K type strain sequencing project: providing services to taxonomists for standard genome sequencing and annotation.</title>
        <authorList>
            <consortium name="The Broad Institute Genomics Platform"/>
            <consortium name="The Broad Institute Genome Sequencing Center for Infectious Disease"/>
            <person name="Wu L."/>
            <person name="Ma J."/>
        </authorList>
    </citation>
    <scope>NUCLEOTIDE SEQUENCE [LARGE SCALE GENOMIC DNA]</scope>
    <source>
        <strain evidence="3">CCUG 53903</strain>
    </source>
</reference>
<sequence length="246" mass="27298">MADSSMARFYRDRGYLLVKGLIDKEEARAFREECHAVLARSRPSDPTWDSARQLTDSVTELRHCHDVQFHSAAFARLIVDPRFTDVAAAVMGSENVQLHHTKIFVKPAERGSPFPLHQDAAHFPHTRHTVGAAIFHFDDAPEEKGCVRVVPGSHQRGPLPHVEEGGWHLPLSQWPLEQAVPVEAEAGDVLFLSYLTVHGSGVNRAGEARTTLLVQFRDPEDRPADDVHRSRGQGMMLRGVDPLGGA</sequence>
<evidence type="ECO:0000256" key="1">
    <source>
        <dbReference type="SAM" id="MobiDB-lite"/>
    </source>
</evidence>
<dbReference type="PANTHER" id="PTHR20883:SF48">
    <property type="entry name" value="ECTOINE DIOXYGENASE"/>
    <property type="match status" value="1"/>
</dbReference>
<dbReference type="PANTHER" id="PTHR20883">
    <property type="entry name" value="PHYTANOYL-COA DIOXYGENASE DOMAIN CONTAINING 1"/>
    <property type="match status" value="1"/>
</dbReference>
<evidence type="ECO:0000313" key="3">
    <source>
        <dbReference type="Proteomes" id="UP001596058"/>
    </source>
</evidence>
<dbReference type="Pfam" id="PF05721">
    <property type="entry name" value="PhyH"/>
    <property type="match status" value="1"/>
</dbReference>
<keyword evidence="2" id="KW-0560">Oxidoreductase</keyword>